<dbReference type="NCBIfam" id="TIGR01509">
    <property type="entry name" value="HAD-SF-IA-v3"/>
    <property type="match status" value="1"/>
</dbReference>
<dbReference type="HOGENOM" id="CLU_045011_9_3_12"/>
<dbReference type="RefSeq" id="WP_015708238.1">
    <property type="nucleotide sequence ID" value="NC_015578.1"/>
</dbReference>
<accession>F5YL25</accession>
<dbReference type="InterPro" id="IPR036412">
    <property type="entry name" value="HAD-like_sf"/>
</dbReference>
<evidence type="ECO:0000313" key="2">
    <source>
        <dbReference type="Proteomes" id="UP000009223"/>
    </source>
</evidence>
<keyword evidence="2" id="KW-1185">Reference proteome</keyword>
<dbReference type="Gene3D" id="1.10.150.240">
    <property type="entry name" value="Putative phosphatase, domain 2"/>
    <property type="match status" value="1"/>
</dbReference>
<keyword evidence="1" id="KW-0378">Hydrolase</keyword>
<dbReference type="PANTHER" id="PTHR43611">
    <property type="entry name" value="ALPHA-D-GLUCOSE 1-PHOSPHATE PHOSPHATASE"/>
    <property type="match status" value="1"/>
</dbReference>
<dbReference type="STRING" id="545694.TREPR_1912"/>
<dbReference type="InterPro" id="IPR023214">
    <property type="entry name" value="HAD_sf"/>
</dbReference>
<dbReference type="CDD" id="cd02603">
    <property type="entry name" value="HAD_sEH-N_like"/>
    <property type="match status" value="1"/>
</dbReference>
<reference evidence="1 2" key="2">
    <citation type="journal article" date="2011" name="ISME J.">
        <title>RNA-seq reveals cooperative metabolic interactions between two termite-gut spirochete species in co-culture.</title>
        <authorList>
            <person name="Rosenthal A.Z."/>
            <person name="Matson E.G."/>
            <person name="Eldar A."/>
            <person name="Leadbetter J.R."/>
        </authorList>
    </citation>
    <scope>NUCLEOTIDE SEQUENCE [LARGE SCALE GENOMIC DNA]</scope>
    <source>
        <strain evidence="2">ATCC BAA-887 / DSM 12427 / ZAS-2</strain>
    </source>
</reference>
<dbReference type="InterPro" id="IPR006439">
    <property type="entry name" value="HAD-SF_hydro_IA"/>
</dbReference>
<dbReference type="eggNOG" id="COG1011">
    <property type="taxonomic scope" value="Bacteria"/>
</dbReference>
<dbReference type="SFLD" id="SFLDG01129">
    <property type="entry name" value="C1.5:_HAD__Beta-PGM__Phosphata"/>
    <property type="match status" value="1"/>
</dbReference>
<evidence type="ECO:0000313" key="1">
    <source>
        <dbReference type="EMBL" id="AEF85939.1"/>
    </source>
</evidence>
<gene>
    <name evidence="1" type="ordered locus">TREPR_1912</name>
</gene>
<organism evidence="1 2">
    <name type="scientific">Treponema primitia (strain ATCC BAA-887 / DSM 12427 / ZAS-2)</name>
    <dbReference type="NCBI Taxonomy" id="545694"/>
    <lineage>
        <taxon>Bacteria</taxon>
        <taxon>Pseudomonadati</taxon>
        <taxon>Spirochaetota</taxon>
        <taxon>Spirochaetia</taxon>
        <taxon>Spirochaetales</taxon>
        <taxon>Treponemataceae</taxon>
        <taxon>Treponema</taxon>
    </lineage>
</organism>
<dbReference type="InterPro" id="IPR023198">
    <property type="entry name" value="PGP-like_dom2"/>
</dbReference>
<dbReference type="PANTHER" id="PTHR43611:SF3">
    <property type="entry name" value="FLAVIN MONONUCLEOTIDE HYDROLASE 1, CHLOROPLATIC"/>
    <property type="match status" value="1"/>
</dbReference>
<dbReference type="SFLD" id="SFLDS00003">
    <property type="entry name" value="Haloacid_Dehalogenase"/>
    <property type="match status" value="1"/>
</dbReference>
<proteinExistence type="predicted"/>
<dbReference type="Pfam" id="PF00702">
    <property type="entry name" value="Hydrolase"/>
    <property type="match status" value="1"/>
</dbReference>
<dbReference type="KEGG" id="tpi:TREPR_1912"/>
<protein>
    <submittedName>
        <fullName evidence="1">HAD-superfamily hydrolase, subfamily IA, variant 3</fullName>
    </submittedName>
</protein>
<dbReference type="AlphaFoldDB" id="F5YL25"/>
<dbReference type="GO" id="GO:0016787">
    <property type="term" value="F:hydrolase activity"/>
    <property type="evidence" value="ECO:0007669"/>
    <property type="project" value="UniProtKB-KW"/>
</dbReference>
<dbReference type="Proteomes" id="UP000009223">
    <property type="component" value="Chromosome"/>
</dbReference>
<dbReference type="Gene3D" id="3.40.50.1000">
    <property type="entry name" value="HAD superfamily/HAD-like"/>
    <property type="match status" value="1"/>
</dbReference>
<name>F5YL25_TREPZ</name>
<reference evidence="2" key="1">
    <citation type="submission" date="2009-12" db="EMBL/GenBank/DDBJ databases">
        <title>Complete sequence of Treponema primitia strain ZAS-2.</title>
        <authorList>
            <person name="Tetu S.G."/>
            <person name="Matson E."/>
            <person name="Ren Q."/>
            <person name="Seshadri R."/>
            <person name="Elbourne L."/>
            <person name="Hassan K.A."/>
            <person name="Durkin A."/>
            <person name="Radune D."/>
            <person name="Mohamoud Y."/>
            <person name="Shay R."/>
            <person name="Jin S."/>
            <person name="Zhang X."/>
            <person name="Lucey K."/>
            <person name="Ballor N.R."/>
            <person name="Ottesen E."/>
            <person name="Rosenthal R."/>
            <person name="Allen A."/>
            <person name="Leadbetter J.R."/>
            <person name="Paulsen I.T."/>
        </authorList>
    </citation>
    <scope>NUCLEOTIDE SEQUENCE [LARGE SCALE GENOMIC DNA]</scope>
    <source>
        <strain evidence="2">ATCC BAA-887 / DSM 12427 / ZAS-2</strain>
    </source>
</reference>
<sequence>MSIKGVAFDFGNVISLPQDTGVIDELVAIAGMERPRFEPLLWAARGEYDRGTLTGIEYYRGFLAKAGVFPAETALEQMVAIDLKSWSRINPETVKLMEDVKNAGLKLGILSNMPHEFLAMARKNIPVFQLPHRGIFSCEVDSIKPEEKIYRETLSALGLEPEEMAFFDDIAVNVDKARSLGIQAFIWKDSKTARADLETLSVTLGASKN</sequence>
<dbReference type="EMBL" id="CP001843">
    <property type="protein sequence ID" value="AEF85939.1"/>
    <property type="molecule type" value="Genomic_DNA"/>
</dbReference>
<dbReference type="SUPFAM" id="SSF56784">
    <property type="entry name" value="HAD-like"/>
    <property type="match status" value="1"/>
</dbReference>